<organism evidence="1 2">
    <name type="scientific">Heterorhabditis bacteriophora</name>
    <name type="common">Entomopathogenic nematode worm</name>
    <dbReference type="NCBI Taxonomy" id="37862"/>
    <lineage>
        <taxon>Eukaryota</taxon>
        <taxon>Metazoa</taxon>
        <taxon>Ecdysozoa</taxon>
        <taxon>Nematoda</taxon>
        <taxon>Chromadorea</taxon>
        <taxon>Rhabditida</taxon>
        <taxon>Rhabditina</taxon>
        <taxon>Rhabditomorpha</taxon>
        <taxon>Strongyloidea</taxon>
        <taxon>Heterorhabditidae</taxon>
        <taxon>Heterorhabditis</taxon>
    </lineage>
</organism>
<reference evidence="2" key="1">
    <citation type="submission" date="2016-11" db="UniProtKB">
        <authorList>
            <consortium name="WormBaseParasite"/>
        </authorList>
    </citation>
    <scope>IDENTIFICATION</scope>
</reference>
<dbReference type="AlphaFoldDB" id="A0A1I7W9C9"/>
<dbReference type="Proteomes" id="UP000095283">
    <property type="component" value="Unplaced"/>
</dbReference>
<evidence type="ECO:0000313" key="1">
    <source>
        <dbReference type="Proteomes" id="UP000095283"/>
    </source>
</evidence>
<keyword evidence="1" id="KW-1185">Reference proteome</keyword>
<dbReference type="WBParaSite" id="Hba_01258">
    <property type="protein sequence ID" value="Hba_01258"/>
    <property type="gene ID" value="Hba_01258"/>
</dbReference>
<accession>A0A1I7W9C9</accession>
<evidence type="ECO:0000313" key="2">
    <source>
        <dbReference type="WBParaSite" id="Hba_01258"/>
    </source>
</evidence>
<name>A0A1I7W9C9_HETBA</name>
<sequence length="352" mass="40698">MPAFRYVDVNVLLKAFFVSCSDSQSILSALNCYLMPNALRNTVIRLKVFQLLRSCVTSMAVHQTVKRHGDLGILKDHLGVEDPGSSTLFAFKNIIRNTMSKTTSDLNIGPVSVRRIVKCELGTYSYKIRQVHMLMEKLTRKLLSIVWQSLTSNVDSQHDIRRSETVDNLFEVDIKGLRKHLSNFPSSVMVCSEWLCRVKLRWCSSRRISKLTRNSIERSGSLGLKTSGITELDIPTGLRISRNIWPSNSPDLNPMDFNILTQFLMKKLHNKSLCDCKRRKQWAPIKLNFCLVFHFHVESSSYHEIMRLQTRIRTLGEHVRKFIKDYIKSADYRTLTQYKQSTTMISSWSQTR</sequence>
<protein>
    <submittedName>
        <fullName evidence="2">Ras-GEF domain-containing protein</fullName>
    </submittedName>
</protein>
<proteinExistence type="predicted"/>